<evidence type="ECO:0000313" key="6">
    <source>
        <dbReference type="Proteomes" id="UP001596495"/>
    </source>
</evidence>
<keyword evidence="6" id="KW-1185">Reference proteome</keyword>
<comment type="similarity">
    <text evidence="1">Belongs to the transglycosylase Slt family.</text>
</comment>
<dbReference type="InterPro" id="IPR025392">
    <property type="entry name" value="DUF4124"/>
</dbReference>
<dbReference type="Pfam" id="PF01464">
    <property type="entry name" value="SLT"/>
    <property type="match status" value="1"/>
</dbReference>
<comment type="caution">
    <text evidence="5">The sequence shown here is derived from an EMBL/GenBank/DDBJ whole genome shotgun (WGS) entry which is preliminary data.</text>
</comment>
<dbReference type="PANTHER" id="PTHR37423:SF2">
    <property type="entry name" value="MEMBRANE-BOUND LYTIC MUREIN TRANSGLYCOSYLASE C"/>
    <property type="match status" value="1"/>
</dbReference>
<dbReference type="PANTHER" id="PTHR37423">
    <property type="entry name" value="SOLUBLE LYTIC MUREIN TRANSGLYCOSYLASE-RELATED"/>
    <property type="match status" value="1"/>
</dbReference>
<dbReference type="CDD" id="cd00254">
    <property type="entry name" value="LT-like"/>
    <property type="match status" value="1"/>
</dbReference>
<dbReference type="RefSeq" id="WP_382255481.1">
    <property type="nucleotide sequence ID" value="NZ_JBHTBX010000004.1"/>
</dbReference>
<dbReference type="Gene3D" id="1.10.530.10">
    <property type="match status" value="1"/>
</dbReference>
<dbReference type="SUPFAM" id="SSF53955">
    <property type="entry name" value="Lysozyme-like"/>
    <property type="match status" value="1"/>
</dbReference>
<name>A0ABW2R882_9BURK</name>
<dbReference type="Proteomes" id="UP001596495">
    <property type="component" value="Unassembled WGS sequence"/>
</dbReference>
<keyword evidence="2" id="KW-0732">Signal</keyword>
<feature type="domain" description="DUF4124" evidence="4">
    <location>
        <begin position="11"/>
        <end position="66"/>
    </location>
</feature>
<dbReference type="Pfam" id="PF13511">
    <property type="entry name" value="DUF4124"/>
    <property type="match status" value="1"/>
</dbReference>
<evidence type="ECO:0000313" key="5">
    <source>
        <dbReference type="EMBL" id="MFC7434290.1"/>
    </source>
</evidence>
<evidence type="ECO:0000259" key="3">
    <source>
        <dbReference type="Pfam" id="PF01464"/>
    </source>
</evidence>
<evidence type="ECO:0000259" key="4">
    <source>
        <dbReference type="Pfam" id="PF13511"/>
    </source>
</evidence>
<dbReference type="InterPro" id="IPR023346">
    <property type="entry name" value="Lysozyme-like_dom_sf"/>
</dbReference>
<feature type="domain" description="Transglycosylase SLT" evidence="3">
    <location>
        <begin position="90"/>
        <end position="197"/>
    </location>
</feature>
<dbReference type="InterPro" id="IPR000189">
    <property type="entry name" value="Transglyc_AS"/>
</dbReference>
<dbReference type="PROSITE" id="PS51257">
    <property type="entry name" value="PROKAR_LIPOPROTEIN"/>
    <property type="match status" value="1"/>
</dbReference>
<feature type="signal peptide" evidence="2">
    <location>
        <begin position="1"/>
        <end position="22"/>
    </location>
</feature>
<feature type="chain" id="PRO_5047147437" evidence="2">
    <location>
        <begin position="23"/>
        <end position="240"/>
    </location>
</feature>
<evidence type="ECO:0000256" key="2">
    <source>
        <dbReference type="SAM" id="SignalP"/>
    </source>
</evidence>
<dbReference type="PROSITE" id="PS00922">
    <property type="entry name" value="TRANSGLYCOSYLASE"/>
    <property type="match status" value="1"/>
</dbReference>
<organism evidence="5 6">
    <name type="scientific">Hydrogenophaga bisanensis</name>
    <dbReference type="NCBI Taxonomy" id="439611"/>
    <lineage>
        <taxon>Bacteria</taxon>
        <taxon>Pseudomonadati</taxon>
        <taxon>Pseudomonadota</taxon>
        <taxon>Betaproteobacteria</taxon>
        <taxon>Burkholderiales</taxon>
        <taxon>Comamonadaceae</taxon>
        <taxon>Hydrogenophaga</taxon>
    </lineage>
</organism>
<proteinExistence type="inferred from homology"/>
<evidence type="ECO:0000256" key="1">
    <source>
        <dbReference type="ARBA" id="ARBA00007734"/>
    </source>
</evidence>
<sequence length="240" mass="25859">MGRCIRTCASLLLGLSCLAAQAQVWGFVDERGVPHFASERLDDRYQLFYAGDGAVGEPSGAAAGAVTAPPGLLASFEVSTAYKAVRHHLREAARANGIEYELLKAVVAVESGFDPHAVSPRGAVGLMQIMPGTAQRFGVRASAGGSLEQKLSDPRTNLHAGARYLAWLMKKFDGQVDLVLAAYNAGEGAVLRHGRQVPPYRETLNYVRNVNELRQRLQPPRVIRQPQARLTDLAPSTASL</sequence>
<reference evidence="6" key="1">
    <citation type="journal article" date="2019" name="Int. J. Syst. Evol. Microbiol.">
        <title>The Global Catalogue of Microorganisms (GCM) 10K type strain sequencing project: providing services to taxonomists for standard genome sequencing and annotation.</title>
        <authorList>
            <consortium name="The Broad Institute Genomics Platform"/>
            <consortium name="The Broad Institute Genome Sequencing Center for Infectious Disease"/>
            <person name="Wu L."/>
            <person name="Ma J."/>
        </authorList>
    </citation>
    <scope>NUCLEOTIDE SEQUENCE [LARGE SCALE GENOMIC DNA]</scope>
    <source>
        <strain evidence="6">CCUG 54518</strain>
    </source>
</reference>
<gene>
    <name evidence="5" type="ORF">ACFQNJ_07165</name>
</gene>
<accession>A0ABW2R882</accession>
<dbReference type="EMBL" id="JBHTBX010000004">
    <property type="protein sequence ID" value="MFC7434290.1"/>
    <property type="molecule type" value="Genomic_DNA"/>
</dbReference>
<dbReference type="InterPro" id="IPR008258">
    <property type="entry name" value="Transglycosylase_SLT_dom_1"/>
</dbReference>
<protein>
    <submittedName>
        <fullName evidence="5">Lytic transglycosylase domain-containing protein</fullName>
    </submittedName>
</protein>